<protein>
    <submittedName>
        <fullName evidence="5">Helix-turn-helix domain-containing protein</fullName>
    </submittedName>
</protein>
<dbReference type="Pfam" id="PF01965">
    <property type="entry name" value="DJ-1_PfpI"/>
    <property type="match status" value="1"/>
</dbReference>
<proteinExistence type="predicted"/>
<sequence>MLLPQPPTRPGLPYLRLGLLLCPSFTLTPVASFIDAFRLAADREDRSRQIYYSWDFLGPTRSSIRASCGLEVIPTGTIEDAERYDCLVLCGGLLRELPAPSPRLRACLRAAMDQKIPIVSLCTGSFLLAQTGLLDGRRCAVHFDVVGEFARRFPKTLPLSGSNYVHDGNIITCPGSIVAIDVAAYLISRHGEPSRARKSLNYLLFKPKDSASATTRPWSAALSRASQLTIDTVQYMEFRLDTPCPIAELAQALNTTRTRLGRAFQRDLGMTPAALWRDIRLEAACELLGTGRRTVSEIAYDVGFCDAAHFCRTFKSRFGITPDSYRAGKSGSARESPRD</sequence>
<dbReference type="SUPFAM" id="SSF46689">
    <property type="entry name" value="Homeodomain-like"/>
    <property type="match status" value="1"/>
</dbReference>
<dbReference type="InterPro" id="IPR029062">
    <property type="entry name" value="Class_I_gatase-like"/>
</dbReference>
<dbReference type="SUPFAM" id="SSF52317">
    <property type="entry name" value="Class I glutamine amidotransferase-like"/>
    <property type="match status" value="1"/>
</dbReference>
<evidence type="ECO:0000256" key="2">
    <source>
        <dbReference type="ARBA" id="ARBA00023125"/>
    </source>
</evidence>
<dbReference type="Proteomes" id="UP000285295">
    <property type="component" value="Unassembled WGS sequence"/>
</dbReference>
<dbReference type="AlphaFoldDB" id="A0A443K2F8"/>
<dbReference type="Gene3D" id="1.10.10.60">
    <property type="entry name" value="Homeodomain-like"/>
    <property type="match status" value="2"/>
</dbReference>
<dbReference type="SMART" id="SM00342">
    <property type="entry name" value="HTH_ARAC"/>
    <property type="match status" value="1"/>
</dbReference>
<dbReference type="PANTHER" id="PTHR43130:SF3">
    <property type="entry name" value="HTH-TYPE TRANSCRIPTIONAL REGULATOR RV1931C"/>
    <property type="match status" value="1"/>
</dbReference>
<dbReference type="InterPro" id="IPR002818">
    <property type="entry name" value="DJ-1/PfpI"/>
</dbReference>
<keyword evidence="2" id="KW-0238">DNA-binding</keyword>
<feature type="domain" description="HTH araC/xylS-type" evidence="4">
    <location>
        <begin position="230"/>
        <end position="328"/>
    </location>
</feature>
<comment type="caution">
    <text evidence="5">The sequence shown here is derived from an EMBL/GenBank/DDBJ whole genome shotgun (WGS) entry which is preliminary data.</text>
</comment>
<dbReference type="GO" id="GO:0003700">
    <property type="term" value="F:DNA-binding transcription factor activity"/>
    <property type="evidence" value="ECO:0007669"/>
    <property type="project" value="InterPro"/>
</dbReference>
<dbReference type="PRINTS" id="PR00032">
    <property type="entry name" value="HTHARAC"/>
</dbReference>
<evidence type="ECO:0000313" key="6">
    <source>
        <dbReference type="Proteomes" id="UP000285295"/>
    </source>
</evidence>
<keyword evidence="3" id="KW-0804">Transcription</keyword>
<dbReference type="CDD" id="cd03136">
    <property type="entry name" value="GATase1_AraC_ArgR_like"/>
    <property type="match status" value="1"/>
</dbReference>
<dbReference type="PROSITE" id="PS01124">
    <property type="entry name" value="HTH_ARAC_FAMILY_2"/>
    <property type="match status" value="1"/>
</dbReference>
<dbReference type="GO" id="GO:0043565">
    <property type="term" value="F:sequence-specific DNA binding"/>
    <property type="evidence" value="ECO:0007669"/>
    <property type="project" value="InterPro"/>
</dbReference>
<keyword evidence="1" id="KW-0805">Transcription regulation</keyword>
<dbReference type="PROSITE" id="PS00041">
    <property type="entry name" value="HTH_ARAC_FAMILY_1"/>
    <property type="match status" value="1"/>
</dbReference>
<evidence type="ECO:0000256" key="3">
    <source>
        <dbReference type="ARBA" id="ARBA00023163"/>
    </source>
</evidence>
<dbReference type="InterPro" id="IPR020449">
    <property type="entry name" value="Tscrpt_reg_AraC-type_HTH"/>
</dbReference>
<dbReference type="OrthoDB" id="9793400at2"/>
<dbReference type="Gene3D" id="3.40.50.880">
    <property type="match status" value="1"/>
</dbReference>
<evidence type="ECO:0000313" key="5">
    <source>
        <dbReference type="EMBL" id="RWR26959.1"/>
    </source>
</evidence>
<name>A0A443K2F8_9RHOB</name>
<organism evidence="5 6">
    <name type="scientific">Paenirhodobacter populi</name>
    <dbReference type="NCBI Taxonomy" id="2306993"/>
    <lineage>
        <taxon>Bacteria</taxon>
        <taxon>Pseudomonadati</taxon>
        <taxon>Pseudomonadota</taxon>
        <taxon>Alphaproteobacteria</taxon>
        <taxon>Rhodobacterales</taxon>
        <taxon>Rhodobacter group</taxon>
        <taxon>Paenirhodobacter</taxon>
    </lineage>
</organism>
<gene>
    <name evidence="5" type="ORF">D2T31_18470</name>
</gene>
<reference evidence="5 6" key="1">
    <citation type="submission" date="2019-01" db="EMBL/GenBank/DDBJ databases">
        <title>Sinorhodobacter populi sp. nov. isolated from the symptomatic bark tissue of Populus euramericana canker.</title>
        <authorList>
            <person name="Xu G."/>
        </authorList>
    </citation>
    <scope>NUCLEOTIDE SEQUENCE [LARGE SCALE GENOMIC DNA]</scope>
    <source>
        <strain evidence="5 6">D19-10-3-21</strain>
    </source>
</reference>
<reference evidence="5 6" key="2">
    <citation type="submission" date="2019-01" db="EMBL/GenBank/DDBJ databases">
        <authorList>
            <person name="Li Y."/>
        </authorList>
    </citation>
    <scope>NUCLEOTIDE SEQUENCE [LARGE SCALE GENOMIC DNA]</scope>
    <source>
        <strain evidence="5 6">D19-10-3-21</strain>
    </source>
</reference>
<dbReference type="RefSeq" id="WP_128238475.1">
    <property type="nucleotide sequence ID" value="NZ_SAUX01000026.1"/>
</dbReference>
<dbReference type="InterPro" id="IPR018060">
    <property type="entry name" value="HTH_AraC"/>
</dbReference>
<dbReference type="InterPro" id="IPR018062">
    <property type="entry name" value="HTH_AraC-typ_CS"/>
</dbReference>
<dbReference type="EMBL" id="SAUX01000026">
    <property type="protein sequence ID" value="RWR26959.1"/>
    <property type="molecule type" value="Genomic_DNA"/>
</dbReference>
<dbReference type="Pfam" id="PF12833">
    <property type="entry name" value="HTH_18"/>
    <property type="match status" value="1"/>
</dbReference>
<evidence type="ECO:0000256" key="1">
    <source>
        <dbReference type="ARBA" id="ARBA00023015"/>
    </source>
</evidence>
<evidence type="ECO:0000259" key="4">
    <source>
        <dbReference type="PROSITE" id="PS01124"/>
    </source>
</evidence>
<accession>A0A443K2F8</accession>
<dbReference type="InterPro" id="IPR009057">
    <property type="entry name" value="Homeodomain-like_sf"/>
</dbReference>
<dbReference type="PANTHER" id="PTHR43130">
    <property type="entry name" value="ARAC-FAMILY TRANSCRIPTIONAL REGULATOR"/>
    <property type="match status" value="1"/>
</dbReference>
<dbReference type="InterPro" id="IPR052158">
    <property type="entry name" value="INH-QAR"/>
</dbReference>